<dbReference type="Proteomes" id="UP001165590">
    <property type="component" value="Unassembled WGS sequence"/>
</dbReference>
<proteinExistence type="predicted"/>
<keyword evidence="3" id="KW-1185">Reference proteome</keyword>
<accession>A0ABT3UWI3</accession>
<name>A0ABT3UWI3_9ACTN</name>
<organism evidence="2 3">
    <name type="scientific">Streptomyces ortus</name>
    <dbReference type="NCBI Taxonomy" id="2867268"/>
    <lineage>
        <taxon>Bacteria</taxon>
        <taxon>Bacillati</taxon>
        <taxon>Actinomycetota</taxon>
        <taxon>Actinomycetes</taxon>
        <taxon>Kitasatosporales</taxon>
        <taxon>Streptomycetaceae</taxon>
        <taxon>Streptomyces</taxon>
    </lineage>
</organism>
<sequence>MTWHRVLHPFDTAERLARFAVGAAADATDALIRGLTAAVVDRLDLDELVSRVDVNRVAERVDVDLIASRLDLDAVLARIDLAVLTKDVLEEIDLGRIVRDTGGGLADETVRGLRARSMRADRMVDRIADRLLRRPDTDQERGQDQGQEQGQGPVSVAGPSREQAR</sequence>
<protein>
    <submittedName>
        <fullName evidence="2">Uncharacterized protein</fullName>
    </submittedName>
</protein>
<evidence type="ECO:0000313" key="2">
    <source>
        <dbReference type="EMBL" id="MCX4231925.1"/>
    </source>
</evidence>
<feature type="compositionally biased region" description="Basic and acidic residues" evidence="1">
    <location>
        <begin position="131"/>
        <end position="143"/>
    </location>
</feature>
<gene>
    <name evidence="2" type="ORF">K3769_03860</name>
</gene>
<feature type="region of interest" description="Disordered" evidence="1">
    <location>
        <begin position="131"/>
        <end position="165"/>
    </location>
</feature>
<reference evidence="2" key="1">
    <citation type="journal article" date="2022" name="bioRxiv">
        <title>Discovery and biosynthetic assessment of Streptomyces ortus sp nov. isolated from a deep-sea sponge.</title>
        <authorList>
            <person name="Williams S.E."/>
        </authorList>
    </citation>
    <scope>NUCLEOTIDE SEQUENCE</scope>
    <source>
        <strain evidence="2">A15ISP2-DRY2</strain>
    </source>
</reference>
<dbReference type="EMBL" id="JAIFZO010000002">
    <property type="protein sequence ID" value="MCX4231925.1"/>
    <property type="molecule type" value="Genomic_DNA"/>
</dbReference>
<dbReference type="RefSeq" id="WP_267025033.1">
    <property type="nucleotide sequence ID" value="NZ_JAIFZO010000002.1"/>
</dbReference>
<evidence type="ECO:0000256" key="1">
    <source>
        <dbReference type="SAM" id="MobiDB-lite"/>
    </source>
</evidence>
<comment type="caution">
    <text evidence="2">The sequence shown here is derived from an EMBL/GenBank/DDBJ whole genome shotgun (WGS) entry which is preliminary data.</text>
</comment>
<evidence type="ECO:0000313" key="3">
    <source>
        <dbReference type="Proteomes" id="UP001165590"/>
    </source>
</evidence>